<sequence>MAVSKAKEQQLKILGCTINFVQVGQGRRNLLLLPGWLGTWRSDFEGILDGFDHEEFTMVAWDPPGYGKSTVEGYRRCIPHECKLDAAKAHKLMKQLGLLPFSVLGWSEGGVTALHIAHKAPNTVSKVIIWGAPSYVTKEEVALSERRTQLNVFSPETKSRLITEYGEAELEDMLKRTVQLNRWLNECHAFDT</sequence>
<organism evidence="2 3">
    <name type="scientific">Plectus sambesii</name>
    <dbReference type="NCBI Taxonomy" id="2011161"/>
    <lineage>
        <taxon>Eukaryota</taxon>
        <taxon>Metazoa</taxon>
        <taxon>Ecdysozoa</taxon>
        <taxon>Nematoda</taxon>
        <taxon>Chromadorea</taxon>
        <taxon>Plectida</taxon>
        <taxon>Plectina</taxon>
        <taxon>Plectoidea</taxon>
        <taxon>Plectidae</taxon>
        <taxon>Plectus</taxon>
    </lineage>
</organism>
<dbReference type="PRINTS" id="PR00111">
    <property type="entry name" value="ABHYDROLASE"/>
</dbReference>
<name>A0A914W5R9_9BILA</name>
<dbReference type="GO" id="GO:0017171">
    <property type="term" value="F:serine hydrolase activity"/>
    <property type="evidence" value="ECO:0007669"/>
    <property type="project" value="TreeGrafter"/>
</dbReference>
<dbReference type="InterPro" id="IPR000073">
    <property type="entry name" value="AB_hydrolase_1"/>
</dbReference>
<dbReference type="AlphaFoldDB" id="A0A914W5R9"/>
<dbReference type="PANTHER" id="PTHR46331">
    <property type="entry name" value="VALACYCLOVIR HYDROLASE"/>
    <property type="match status" value="1"/>
</dbReference>
<accession>A0A914W5R9</accession>
<feature type="domain" description="AB hydrolase-1" evidence="1">
    <location>
        <begin position="30"/>
        <end position="138"/>
    </location>
</feature>
<dbReference type="Pfam" id="PF00561">
    <property type="entry name" value="Abhydrolase_1"/>
    <property type="match status" value="1"/>
</dbReference>
<protein>
    <submittedName>
        <fullName evidence="3">AB hydrolase-1 domain-containing protein</fullName>
    </submittedName>
</protein>
<dbReference type="Gene3D" id="3.40.50.1820">
    <property type="entry name" value="alpha/beta hydrolase"/>
    <property type="match status" value="1"/>
</dbReference>
<dbReference type="WBParaSite" id="PSAMB.scaffold3081size19730.g20356.t1">
    <property type="protein sequence ID" value="PSAMB.scaffold3081size19730.g20356.t1"/>
    <property type="gene ID" value="PSAMB.scaffold3081size19730.g20356"/>
</dbReference>
<proteinExistence type="predicted"/>
<evidence type="ECO:0000259" key="1">
    <source>
        <dbReference type="Pfam" id="PF00561"/>
    </source>
</evidence>
<keyword evidence="2" id="KW-1185">Reference proteome</keyword>
<evidence type="ECO:0000313" key="3">
    <source>
        <dbReference type="WBParaSite" id="PSAMB.scaffold3081size19730.g20356.t1"/>
    </source>
</evidence>
<reference evidence="3" key="1">
    <citation type="submission" date="2022-11" db="UniProtKB">
        <authorList>
            <consortium name="WormBaseParasite"/>
        </authorList>
    </citation>
    <scope>IDENTIFICATION</scope>
</reference>
<dbReference type="Proteomes" id="UP000887566">
    <property type="component" value="Unplaced"/>
</dbReference>
<dbReference type="InterPro" id="IPR029058">
    <property type="entry name" value="AB_hydrolase_fold"/>
</dbReference>
<evidence type="ECO:0000313" key="2">
    <source>
        <dbReference type="Proteomes" id="UP000887566"/>
    </source>
</evidence>
<dbReference type="SUPFAM" id="SSF53474">
    <property type="entry name" value="alpha/beta-Hydrolases"/>
    <property type="match status" value="1"/>
</dbReference>
<dbReference type="PANTHER" id="PTHR46331:SF2">
    <property type="entry name" value="VALACYCLOVIR HYDROLASE"/>
    <property type="match status" value="1"/>
</dbReference>